<evidence type="ECO:0000313" key="3">
    <source>
        <dbReference type="Proteomes" id="UP000009170"/>
    </source>
</evidence>
<dbReference type="GO" id="GO:0000793">
    <property type="term" value="C:condensed chromosome"/>
    <property type="evidence" value="ECO:0007669"/>
    <property type="project" value="TreeGrafter"/>
</dbReference>
<dbReference type="GO" id="GO:0000785">
    <property type="term" value="C:chromatin"/>
    <property type="evidence" value="ECO:0007669"/>
    <property type="project" value="TreeGrafter"/>
</dbReference>
<dbReference type="PANTHER" id="PTHR43941:SF1">
    <property type="entry name" value="STRUCTURAL MAINTENANCE OF CHROMOSOMES PROTEIN 2"/>
    <property type="match status" value="1"/>
</dbReference>
<dbReference type="GO" id="GO:0000796">
    <property type="term" value="C:condensin complex"/>
    <property type="evidence" value="ECO:0007669"/>
    <property type="project" value="TreeGrafter"/>
</dbReference>
<dbReference type="STRING" id="70448.A0A090M9J7"/>
<dbReference type="RefSeq" id="XP_003081605.2">
    <property type="nucleotide sequence ID" value="XM_003081557.2"/>
</dbReference>
<dbReference type="OrthoDB" id="10535997at2759"/>
<dbReference type="PANTHER" id="PTHR43941">
    <property type="entry name" value="STRUCTURAL MAINTENANCE OF CHROMOSOMES PROTEIN 2"/>
    <property type="match status" value="1"/>
</dbReference>
<feature type="compositionally biased region" description="Basic and acidic residues" evidence="1">
    <location>
        <begin position="527"/>
        <end position="550"/>
    </location>
</feature>
<dbReference type="GO" id="GO:0003682">
    <property type="term" value="F:chromatin binding"/>
    <property type="evidence" value="ECO:0007669"/>
    <property type="project" value="TreeGrafter"/>
</dbReference>
<feature type="region of interest" description="Disordered" evidence="1">
    <location>
        <begin position="105"/>
        <end position="186"/>
    </location>
</feature>
<comment type="caution">
    <text evidence="2">The sequence shown here is derived from an EMBL/GenBank/DDBJ whole genome shotgun (WGS) entry which is preliminary data.</text>
</comment>
<evidence type="ECO:0000313" key="2">
    <source>
        <dbReference type="EMBL" id="CEF99367.1"/>
    </source>
</evidence>
<reference evidence="3" key="1">
    <citation type="journal article" date="2006" name="Proc. Natl. Acad. Sci. U.S.A.">
        <title>Genome analysis of the smallest free-living eukaryote Ostreococcus tauri unveils many unique features.</title>
        <authorList>
            <person name="Derelle E."/>
            <person name="Ferraz C."/>
            <person name="Rombauts S."/>
            <person name="Rouze P."/>
            <person name="Worden A.Z."/>
            <person name="Robbens S."/>
            <person name="Partensky F."/>
            <person name="Degroeve S."/>
            <person name="Echeynie S."/>
            <person name="Cooke R."/>
            <person name="Saeys Y."/>
            <person name="Wuyts J."/>
            <person name="Jabbari K."/>
            <person name="Bowler C."/>
            <person name="Panaud O."/>
            <person name="Piegu B."/>
            <person name="Ball S.G."/>
            <person name="Ral J.-P."/>
            <person name="Bouget F.-Y."/>
            <person name="Piganeau G."/>
            <person name="De Baets B."/>
            <person name="Picard A."/>
            <person name="Delseny M."/>
            <person name="Demaille J."/>
            <person name="Van de Peer Y."/>
            <person name="Moreau H."/>
        </authorList>
    </citation>
    <scope>NUCLEOTIDE SEQUENCE [LARGE SCALE GENOMIC DNA]</scope>
    <source>
        <strain evidence="3">OTTH 0595 / CCAP 157/2 / RCC745</strain>
    </source>
</reference>
<feature type="region of interest" description="Disordered" evidence="1">
    <location>
        <begin position="521"/>
        <end position="566"/>
    </location>
</feature>
<sequence length="640" mass="71603">MPRAFPAISLERDERMFSDVRADARDERSSVSTTARRVNVRDAMGMNAETSFVDASSTIVRDDADDVDLAWVSFANDAAVLARTEAEASARDAAFEEALQRVRKSRRAMARRTQERANARREYLEGERDSADVGDVRASLQTDDDEGEGGGTSAGWRGEFSARKGDPARAPRALPPSWTAPKLPVHLGDGPSEAFRREIADRAARASQVAEDAMRESDTVAELADQVKRLNSALSACERRESAAEMAATAEAERAAALEHQYLEIKSRLKARDSDVSELNKVMFILKKRVEELTDEVDEARRENEKHRMEIAELKVNDSELRRTVEKRAVGERIAQSASESTKRDILALQSKCRILEEENERLSARVSQSEENEHESSRSAQRFHQLAEASARENEILQRANDASSAENAQLREDLKELHKEVRELKTQMSARRANIQVTAPLAAPERVVLAPAPAPAPAPPAPSARPIEPKVTTEVAVEPAKPPKLAASQPHASAEDLVNVDYEHFDRSEYRRRMRDGSGFFYDMRGVDPPKTKEKAKREVPTKPRPGERFVPPPEPTPRNQSYEDWMRTISELEKEHMRLALERDGLEAQLNKLPPGAGRTMLEREAKASALERLDAVHKSLKDNRNALKRARDARRA</sequence>
<dbReference type="GeneID" id="9832335"/>
<dbReference type="Proteomes" id="UP000009170">
    <property type="component" value="Unassembled WGS sequence"/>
</dbReference>
<keyword evidence="3" id="KW-1185">Reference proteome</keyword>
<protein>
    <submittedName>
        <fullName evidence="2">Unnamed product</fullName>
    </submittedName>
</protein>
<proteinExistence type="predicted"/>
<reference evidence="2 3" key="2">
    <citation type="journal article" date="2014" name="BMC Genomics">
        <title>An improved genome of the model marine alga Ostreococcus tauri unfolds by assessing Illumina de novo assemblies.</title>
        <authorList>
            <person name="Blanc-Mathieu R."/>
            <person name="Verhelst B."/>
            <person name="Derelle E."/>
            <person name="Rombauts S."/>
            <person name="Bouget F.Y."/>
            <person name="Carre I."/>
            <person name="Chateau A."/>
            <person name="Eyre-Walker A."/>
            <person name="Grimsley N."/>
            <person name="Moreau H."/>
            <person name="Piegu B."/>
            <person name="Rivals E."/>
            <person name="Schackwitz W."/>
            <person name="Van de Peer Y."/>
            <person name="Piganeau G."/>
        </authorList>
    </citation>
    <scope>NUCLEOTIDE SEQUENCE [LARGE SCALE GENOMIC DNA]</scope>
    <source>
        <strain evidence="3">OTTH 0595 / CCAP 157/2 / RCC745</strain>
    </source>
</reference>
<dbReference type="AlphaFoldDB" id="A0A090M9J7"/>
<accession>A0A090M9J7</accession>
<evidence type="ECO:0000256" key="1">
    <source>
        <dbReference type="SAM" id="MobiDB-lite"/>
    </source>
</evidence>
<feature type="compositionally biased region" description="Basic and acidic residues" evidence="1">
    <location>
        <begin position="160"/>
        <end position="169"/>
    </location>
</feature>
<dbReference type="InParanoid" id="A0A090M9J7"/>
<dbReference type="EMBL" id="CAID01000010">
    <property type="protein sequence ID" value="CEF99367.1"/>
    <property type="molecule type" value="Genomic_DNA"/>
</dbReference>
<feature type="region of interest" description="Disordered" evidence="1">
    <location>
        <begin position="474"/>
        <end position="495"/>
    </location>
</feature>
<feature type="region of interest" description="Disordered" evidence="1">
    <location>
        <begin position="363"/>
        <end position="408"/>
    </location>
</feature>
<dbReference type="GO" id="GO:0016567">
    <property type="term" value="P:protein ubiquitination"/>
    <property type="evidence" value="ECO:0007669"/>
    <property type="project" value="UniProtKB-UniPathway"/>
</dbReference>
<name>A0A090M9J7_OSTTA</name>
<dbReference type="UniPathway" id="UPA00143"/>
<gene>
    <name evidence="2" type="ORF">OT_ostta10g01710</name>
</gene>
<dbReference type="KEGG" id="ota:OT_ostta10g01710"/>
<organism evidence="2 3">
    <name type="scientific">Ostreococcus tauri</name>
    <name type="common">Marine green alga</name>
    <dbReference type="NCBI Taxonomy" id="70448"/>
    <lineage>
        <taxon>Eukaryota</taxon>
        <taxon>Viridiplantae</taxon>
        <taxon>Chlorophyta</taxon>
        <taxon>Mamiellophyceae</taxon>
        <taxon>Mamiellales</taxon>
        <taxon>Bathycoccaceae</taxon>
        <taxon>Ostreococcus</taxon>
    </lineage>
</organism>
<dbReference type="GO" id="GO:0007076">
    <property type="term" value="P:mitotic chromosome condensation"/>
    <property type="evidence" value="ECO:0007669"/>
    <property type="project" value="TreeGrafter"/>
</dbReference>
<feature type="compositionally biased region" description="Basic and acidic residues" evidence="1">
    <location>
        <begin position="112"/>
        <end position="135"/>
    </location>
</feature>